<gene>
    <name evidence="1" type="ORF">H1P_310002</name>
</gene>
<dbReference type="EMBL" id="CAACVJ010000235">
    <property type="protein sequence ID" value="VEP15101.1"/>
    <property type="molecule type" value="Genomic_DNA"/>
</dbReference>
<name>A0A563VV00_9CYAN</name>
<sequence>MSDIKKKLQEDIASISWQEILPHAKRDAVVVINEQLDLLEVAEAIALDETSLVSNWIAEKLIAKPSNAQLTEWNSNPQAEFTAAIVQPFVIIQPIN</sequence>
<dbReference type="OrthoDB" id="428307at2"/>
<protein>
    <submittedName>
        <fullName evidence="1">Uncharacterized conserved small protein</fullName>
    </submittedName>
</protein>
<dbReference type="Pfam" id="PF10052">
    <property type="entry name" value="DUF2288"/>
    <property type="match status" value="1"/>
</dbReference>
<accession>A0A563VV00</accession>
<evidence type="ECO:0000313" key="2">
    <source>
        <dbReference type="Proteomes" id="UP000320055"/>
    </source>
</evidence>
<reference evidence="1 2" key="1">
    <citation type="submission" date="2019-01" db="EMBL/GenBank/DDBJ databases">
        <authorList>
            <person name="Brito A."/>
        </authorList>
    </citation>
    <scope>NUCLEOTIDE SEQUENCE [LARGE SCALE GENOMIC DNA]</scope>
    <source>
        <strain evidence="1">1</strain>
    </source>
</reference>
<dbReference type="RefSeq" id="WP_144865264.1">
    <property type="nucleotide sequence ID" value="NZ_LR213791.1"/>
</dbReference>
<keyword evidence="2" id="KW-1185">Reference proteome</keyword>
<evidence type="ECO:0000313" key="1">
    <source>
        <dbReference type="EMBL" id="VEP15101.1"/>
    </source>
</evidence>
<dbReference type="Proteomes" id="UP000320055">
    <property type="component" value="Unassembled WGS sequence"/>
</dbReference>
<dbReference type="AlphaFoldDB" id="A0A563VV00"/>
<organism evidence="1 2">
    <name type="scientific">Hyella patelloides LEGE 07179</name>
    <dbReference type="NCBI Taxonomy" id="945734"/>
    <lineage>
        <taxon>Bacteria</taxon>
        <taxon>Bacillati</taxon>
        <taxon>Cyanobacteriota</taxon>
        <taxon>Cyanophyceae</taxon>
        <taxon>Pleurocapsales</taxon>
        <taxon>Hyellaceae</taxon>
        <taxon>Hyella</taxon>
    </lineage>
</organism>
<dbReference type="InterPro" id="IPR018741">
    <property type="entry name" value="DUF2288"/>
</dbReference>
<proteinExistence type="predicted"/>